<evidence type="ECO:0000259" key="5">
    <source>
        <dbReference type="Pfam" id="PF07715"/>
    </source>
</evidence>
<keyword evidence="3" id="KW-0732">Signal</keyword>
<dbReference type="SUPFAM" id="SSF56935">
    <property type="entry name" value="Porins"/>
    <property type="match status" value="1"/>
</dbReference>
<dbReference type="InterPro" id="IPR023996">
    <property type="entry name" value="TonB-dep_OMP_SusC/RagA"/>
</dbReference>
<dbReference type="EMBL" id="CP117167">
    <property type="protein sequence ID" value="WCT14854.1"/>
    <property type="molecule type" value="Genomic_DNA"/>
</dbReference>
<keyword evidence="6" id="KW-0675">Receptor</keyword>
<dbReference type="InterPro" id="IPR037066">
    <property type="entry name" value="Plug_dom_sf"/>
</dbReference>
<dbReference type="Pfam" id="PF07715">
    <property type="entry name" value="Plug"/>
    <property type="match status" value="1"/>
</dbReference>
<evidence type="ECO:0000256" key="2">
    <source>
        <dbReference type="RuleBase" id="RU003357"/>
    </source>
</evidence>
<feature type="domain" description="TonB-dependent receptor-like beta-barrel" evidence="4">
    <location>
        <begin position="464"/>
        <end position="1061"/>
    </location>
</feature>
<keyword evidence="1 2" id="KW-0472">Membrane</keyword>
<dbReference type="NCBIfam" id="TIGR04057">
    <property type="entry name" value="SusC_RagA_signa"/>
    <property type="match status" value="1"/>
</dbReference>
<dbReference type="InterPro" id="IPR008969">
    <property type="entry name" value="CarboxyPept-like_regulatory"/>
</dbReference>
<comment type="subcellular location">
    <subcellularLocation>
        <location evidence="1">Cell outer membrane</location>
        <topology evidence="1">Multi-pass membrane protein</topology>
    </subcellularLocation>
</comment>
<dbReference type="InterPro" id="IPR012910">
    <property type="entry name" value="Plug_dom"/>
</dbReference>
<organism evidence="6 7">
    <name type="scientific">Mucilaginibacter jinjuensis</name>
    <dbReference type="NCBI Taxonomy" id="1176721"/>
    <lineage>
        <taxon>Bacteria</taxon>
        <taxon>Pseudomonadati</taxon>
        <taxon>Bacteroidota</taxon>
        <taxon>Sphingobacteriia</taxon>
        <taxon>Sphingobacteriales</taxon>
        <taxon>Sphingobacteriaceae</taxon>
        <taxon>Mucilaginibacter</taxon>
    </lineage>
</organism>
<comment type="similarity">
    <text evidence="1 2">Belongs to the TonB-dependent receptor family.</text>
</comment>
<dbReference type="PROSITE" id="PS52016">
    <property type="entry name" value="TONB_DEPENDENT_REC_3"/>
    <property type="match status" value="1"/>
</dbReference>
<dbReference type="RefSeq" id="WP_273633347.1">
    <property type="nucleotide sequence ID" value="NZ_CP117167.1"/>
</dbReference>
<dbReference type="NCBIfam" id="TIGR04056">
    <property type="entry name" value="OMP_RagA_SusC"/>
    <property type="match status" value="1"/>
</dbReference>
<dbReference type="Gene3D" id="2.170.130.10">
    <property type="entry name" value="TonB-dependent receptor, plug domain"/>
    <property type="match status" value="1"/>
</dbReference>
<keyword evidence="1" id="KW-0812">Transmembrane</keyword>
<evidence type="ECO:0000256" key="1">
    <source>
        <dbReference type="PROSITE-ProRule" id="PRU01360"/>
    </source>
</evidence>
<dbReference type="InterPro" id="IPR018247">
    <property type="entry name" value="EF_Hand_1_Ca_BS"/>
</dbReference>
<keyword evidence="1" id="KW-1134">Transmembrane beta strand</keyword>
<feature type="domain" description="TonB-dependent receptor plug" evidence="5">
    <location>
        <begin position="119"/>
        <end position="230"/>
    </location>
</feature>
<evidence type="ECO:0000259" key="4">
    <source>
        <dbReference type="Pfam" id="PF00593"/>
    </source>
</evidence>
<name>A0ABY7TF40_9SPHI</name>
<keyword evidence="7" id="KW-1185">Reference proteome</keyword>
<keyword evidence="1" id="KW-0998">Cell outer membrane</keyword>
<dbReference type="Gene3D" id="2.60.40.1120">
    <property type="entry name" value="Carboxypeptidase-like, regulatory domain"/>
    <property type="match status" value="1"/>
</dbReference>
<sequence length="1104" mass="120821">MEKLLRTFTVCLCFVLANMSIVLAQQKTIKGTVNDEKGIGLPGVTVRVKGTTIGTQTDLNGKFSLTVPRSDATIVISFIGYANMEMSASSSFQNLVMKQQAGQLSDVVVVAFAKQKAVTVTGAVSTVAGKELVSTSVANVTSMLVGNSPGISGLQASGEPGRNGTNIYVRGVSTFTGGTNPLVVIDGIEQAAEQPFTQLNAMDANEIENVSVLKDAASTAVFGIRGANGVIIVTTKRGRAGKPVLSFSTNFGFTKATNYLDNVNSYDYALFRNEAIRTEISSFGNTSYNNYLFTPDDLWKFQNNRDYTPAQVAAMTNLTAAQKASLSNSPALYYTSHNLYKDQFGGTGPQQQYNLNISGGTQKVKYFTSVGYFNQGSILTNTNYYGSNTQSNFNRYNFRSNFDIDVVKNFQISVNLAGQFGTTTGPGSNAAGPNDLNGRYKAIMQYIFDGNPFISPGIVDGHLVNAFAGVDGTADNPLGPLKSGSSIGNQNAVYNLLTSGHETLYNTLLSNSVKLTHTMNYLTKGLTATGTASYDDYYVKAVSYNPSLPVYSVRRDHADPNILDFYGGAVTNNSFNNNPGHNSTWHKTYFDAGLNYNRAFGPHTITALLLGKASLYSIPYDANNPANNANTPSGIMGLLGRVTYNYKERYLVEADLGYNGTEQFAPGKRFGYFPAYSAGWVASNESFFPQNKIVTFVKFRGSYGEVGNDQLNQRRYLYFPNTFNINQSGYYFGNTNGSAVNPYYSGSNEGTIGNPNVTWERAKKLDFGLELRFFSDKLSFTADYFNDKRNNILTSLGTIPTTYGVPSASVPPVNVGVTTNHGYEIVLGWTDKIGQVGYNITGNVNYARNKIIYKAEAPNPYPWMNQTGYAIGQYKGLVSDGFFNTPEQLANRPYNTYTSNVAALGDIRYKDINGDGKIDNKDMVPIGYSNLPQYNYSLKVGFNYKGFDVSSLFYGTAKGSFYMPPGMVIPFFKNAGNAFQWEYDGRWTPEKAASGATITYPRAVMNGTGSSNDFLTSDFWLLSNNFIKLKNVEVGYTIPRVDFLRRVGISSIRVYANGNNLFTWGNKKALERGIDPETSQDINNQSTYLYPITRVINFGANVRF</sequence>
<keyword evidence="2" id="KW-0798">TonB box</keyword>
<keyword evidence="1" id="KW-0813">Transport</keyword>
<dbReference type="PROSITE" id="PS00018">
    <property type="entry name" value="EF_HAND_1"/>
    <property type="match status" value="1"/>
</dbReference>
<protein>
    <submittedName>
        <fullName evidence="6">TonB-dependent receptor</fullName>
    </submittedName>
</protein>
<dbReference type="InterPro" id="IPR039426">
    <property type="entry name" value="TonB-dep_rcpt-like"/>
</dbReference>
<feature type="signal peptide" evidence="3">
    <location>
        <begin position="1"/>
        <end position="24"/>
    </location>
</feature>
<dbReference type="Pfam" id="PF00593">
    <property type="entry name" value="TonB_dep_Rec_b-barrel"/>
    <property type="match status" value="1"/>
</dbReference>
<reference evidence="6 7" key="1">
    <citation type="submission" date="2023-02" db="EMBL/GenBank/DDBJ databases">
        <title>Genome sequence of Mucilaginibacter jinjuensis strain KACC 16571.</title>
        <authorList>
            <person name="Kim S."/>
            <person name="Heo J."/>
            <person name="Kwon S.-W."/>
        </authorList>
    </citation>
    <scope>NUCLEOTIDE SEQUENCE [LARGE SCALE GENOMIC DNA]</scope>
    <source>
        <strain evidence="6 7">KACC 16571</strain>
    </source>
</reference>
<dbReference type="Pfam" id="PF13715">
    <property type="entry name" value="CarbopepD_reg_2"/>
    <property type="match status" value="1"/>
</dbReference>
<accession>A0ABY7TF40</accession>
<feature type="chain" id="PRO_5045544129" evidence="3">
    <location>
        <begin position="25"/>
        <end position="1104"/>
    </location>
</feature>
<proteinExistence type="inferred from homology"/>
<dbReference type="Proteomes" id="UP001216139">
    <property type="component" value="Chromosome"/>
</dbReference>
<dbReference type="InterPro" id="IPR023997">
    <property type="entry name" value="TonB-dep_OMP_SusC/RagA_CS"/>
</dbReference>
<evidence type="ECO:0000313" key="6">
    <source>
        <dbReference type="EMBL" id="WCT14854.1"/>
    </source>
</evidence>
<dbReference type="InterPro" id="IPR000531">
    <property type="entry name" value="Beta-barrel_TonB"/>
</dbReference>
<dbReference type="SUPFAM" id="SSF49464">
    <property type="entry name" value="Carboxypeptidase regulatory domain-like"/>
    <property type="match status" value="1"/>
</dbReference>
<evidence type="ECO:0000256" key="3">
    <source>
        <dbReference type="SAM" id="SignalP"/>
    </source>
</evidence>
<evidence type="ECO:0000313" key="7">
    <source>
        <dbReference type="Proteomes" id="UP001216139"/>
    </source>
</evidence>
<gene>
    <name evidence="6" type="ORF">PQO05_12990</name>
</gene>